<dbReference type="CDD" id="cd03457">
    <property type="entry name" value="intradiol_dioxygenase_like"/>
    <property type="match status" value="1"/>
</dbReference>
<evidence type="ECO:0000259" key="1">
    <source>
        <dbReference type="Pfam" id="PF00775"/>
    </source>
</evidence>
<organism evidence="2 3">
    <name type="scientific">Fusarium coffeatum</name>
    <dbReference type="NCBI Taxonomy" id="231269"/>
    <lineage>
        <taxon>Eukaryota</taxon>
        <taxon>Fungi</taxon>
        <taxon>Dikarya</taxon>
        <taxon>Ascomycota</taxon>
        <taxon>Pezizomycotina</taxon>
        <taxon>Sordariomycetes</taxon>
        <taxon>Hypocreomycetidae</taxon>
        <taxon>Hypocreales</taxon>
        <taxon>Nectriaceae</taxon>
        <taxon>Fusarium</taxon>
        <taxon>Fusarium incarnatum-equiseti species complex</taxon>
    </lineage>
</organism>
<feature type="domain" description="Intradiol ring-cleavage dioxygenases" evidence="1">
    <location>
        <begin position="132"/>
        <end position="208"/>
    </location>
</feature>
<dbReference type="RefSeq" id="XP_031021067.1">
    <property type="nucleotide sequence ID" value="XM_031154921.1"/>
</dbReference>
<dbReference type="Pfam" id="PF00775">
    <property type="entry name" value="Dioxygenase_C"/>
    <property type="match status" value="1"/>
</dbReference>
<name>A0A366SCT9_9HYPO</name>
<proteinExistence type="predicted"/>
<reference evidence="2 3" key="1">
    <citation type="submission" date="2018-06" db="EMBL/GenBank/DDBJ databases">
        <title>Fusarium incarnatum-equiseti species complex species 28.</title>
        <authorList>
            <person name="Gardiner D.M."/>
        </authorList>
    </citation>
    <scope>NUCLEOTIDE SEQUENCE [LARGE SCALE GENOMIC DNA]</scope>
    <source>
        <strain evidence="2 3">FIESC_28</strain>
    </source>
</reference>
<dbReference type="GO" id="GO:0016702">
    <property type="term" value="F:oxidoreductase activity, acting on single donors with incorporation of molecular oxygen, incorporation of two atoms of oxygen"/>
    <property type="evidence" value="ECO:0007669"/>
    <property type="project" value="InterPro"/>
</dbReference>
<dbReference type="SUPFAM" id="SSF49482">
    <property type="entry name" value="Aromatic compound dioxygenase"/>
    <property type="match status" value="1"/>
</dbReference>
<gene>
    <name evidence="2" type="ORF">FIESC28_00770</name>
</gene>
<dbReference type="EMBL" id="QKXC01000020">
    <property type="protein sequence ID" value="RBR26476.1"/>
    <property type="molecule type" value="Genomic_DNA"/>
</dbReference>
<dbReference type="Proteomes" id="UP000253153">
    <property type="component" value="Unassembled WGS sequence"/>
</dbReference>
<comment type="caution">
    <text evidence="2">The sequence shown here is derived from an EMBL/GenBank/DDBJ whole genome shotgun (WGS) entry which is preliminary data.</text>
</comment>
<dbReference type="AlphaFoldDB" id="A0A366SCT9"/>
<dbReference type="PANTHER" id="PTHR34315:SF2">
    <property type="entry name" value="ANCHORED DIOXYGENASE, PUTATIVE (AFU_ORTHOLOGUE AFUA_3G01800)-RELATED"/>
    <property type="match status" value="1"/>
</dbReference>
<accession>A0A366SCT9</accession>
<dbReference type="PANTHER" id="PTHR34315">
    <property type="match status" value="1"/>
</dbReference>
<protein>
    <recommendedName>
        <fullName evidence="1">Intradiol ring-cleavage dioxygenases domain-containing protein</fullName>
    </recommendedName>
</protein>
<dbReference type="Gene3D" id="2.60.130.10">
    <property type="entry name" value="Aromatic compound dioxygenase"/>
    <property type="match status" value="1"/>
</dbReference>
<keyword evidence="3" id="KW-1185">Reference proteome</keyword>
<dbReference type="GeneID" id="41990217"/>
<sequence length="270" mass="29681">MVPFKTLASAGLLLPISPPLILRSLNACSRSDHALALKSRSISRRARKVQKLREKLGIKTAPTKHRRDEDDIVAWEGVDHNQTGIFNNNMPTPLETVFGANSSCILSPEVNAGPYCIVGEYLRSNVIEKEHCDGVPLFLEVQYIDVSTCGAVPNLATDLWNCNVAGVYSGVSSQAGINTTFLRGIQDTDDEGVVQFETIFPGHYEGRAMHTHLLTHANASVSPNGTIQVWNSPVSHIGQLFWPEDLRKEVEAIAPYNTNDVEVTTNEEDM</sequence>
<dbReference type="InterPro" id="IPR015889">
    <property type="entry name" value="Intradiol_dOase_core"/>
</dbReference>
<dbReference type="OrthoDB" id="121380at2759"/>
<dbReference type="InterPro" id="IPR000627">
    <property type="entry name" value="Intradiol_dOase_C"/>
</dbReference>
<dbReference type="GO" id="GO:0008199">
    <property type="term" value="F:ferric iron binding"/>
    <property type="evidence" value="ECO:0007669"/>
    <property type="project" value="InterPro"/>
</dbReference>
<evidence type="ECO:0000313" key="2">
    <source>
        <dbReference type="EMBL" id="RBR26476.1"/>
    </source>
</evidence>
<evidence type="ECO:0000313" key="3">
    <source>
        <dbReference type="Proteomes" id="UP000253153"/>
    </source>
</evidence>